<feature type="compositionally biased region" description="Basic and acidic residues" evidence="1">
    <location>
        <begin position="51"/>
        <end position="62"/>
    </location>
</feature>
<dbReference type="PANTHER" id="PTHR47842:SF3">
    <property type="entry name" value="DUF676 DOMAIN-CONTAINING PROTEIN"/>
    <property type="match status" value="1"/>
</dbReference>
<dbReference type="HOGENOM" id="CLU_008869_0_0_1"/>
<gene>
    <name evidence="2" type="ORF">OIDMADRAFT_101023</name>
</gene>
<dbReference type="Gene3D" id="3.40.50.1820">
    <property type="entry name" value="alpha/beta hydrolase"/>
    <property type="match status" value="1"/>
</dbReference>
<reference evidence="2 3" key="1">
    <citation type="submission" date="2014-04" db="EMBL/GenBank/DDBJ databases">
        <authorList>
            <consortium name="DOE Joint Genome Institute"/>
            <person name="Kuo A."/>
            <person name="Martino E."/>
            <person name="Perotto S."/>
            <person name="Kohler A."/>
            <person name="Nagy L.G."/>
            <person name="Floudas D."/>
            <person name="Copeland A."/>
            <person name="Barry K.W."/>
            <person name="Cichocki N."/>
            <person name="Veneault-Fourrey C."/>
            <person name="LaButti K."/>
            <person name="Lindquist E.A."/>
            <person name="Lipzen A."/>
            <person name="Lundell T."/>
            <person name="Morin E."/>
            <person name="Murat C."/>
            <person name="Sun H."/>
            <person name="Tunlid A."/>
            <person name="Henrissat B."/>
            <person name="Grigoriev I.V."/>
            <person name="Hibbett D.S."/>
            <person name="Martin F."/>
            <person name="Nordberg H.P."/>
            <person name="Cantor M.N."/>
            <person name="Hua S.X."/>
        </authorList>
    </citation>
    <scope>NUCLEOTIDE SEQUENCE [LARGE SCALE GENOMIC DNA]</scope>
    <source>
        <strain evidence="2 3">Zn</strain>
    </source>
</reference>
<proteinExistence type="predicted"/>
<evidence type="ECO:0008006" key="4">
    <source>
        <dbReference type="Google" id="ProtNLM"/>
    </source>
</evidence>
<dbReference type="EMBL" id="KN832871">
    <property type="protein sequence ID" value="KIN06238.1"/>
    <property type="molecule type" value="Genomic_DNA"/>
</dbReference>
<organism evidence="2 3">
    <name type="scientific">Oidiodendron maius (strain Zn)</name>
    <dbReference type="NCBI Taxonomy" id="913774"/>
    <lineage>
        <taxon>Eukaryota</taxon>
        <taxon>Fungi</taxon>
        <taxon>Dikarya</taxon>
        <taxon>Ascomycota</taxon>
        <taxon>Pezizomycotina</taxon>
        <taxon>Leotiomycetes</taxon>
        <taxon>Leotiomycetes incertae sedis</taxon>
        <taxon>Myxotrichaceae</taxon>
        <taxon>Oidiodendron</taxon>
    </lineage>
</organism>
<name>A0A0C3DVY3_OIDMZ</name>
<dbReference type="OrthoDB" id="3248508at2759"/>
<protein>
    <recommendedName>
        <fullName evidence="4">DUF676 domain-containing protein</fullName>
    </recommendedName>
</protein>
<dbReference type="PANTHER" id="PTHR47842">
    <property type="entry name" value="EXPRESSED PROTEIN"/>
    <property type="match status" value="1"/>
</dbReference>
<evidence type="ECO:0000313" key="2">
    <source>
        <dbReference type="EMBL" id="KIN06238.1"/>
    </source>
</evidence>
<dbReference type="STRING" id="913774.A0A0C3DVY3"/>
<accession>A0A0C3DVY3</accession>
<reference evidence="3" key="2">
    <citation type="submission" date="2015-01" db="EMBL/GenBank/DDBJ databases">
        <title>Evolutionary Origins and Diversification of the Mycorrhizal Mutualists.</title>
        <authorList>
            <consortium name="DOE Joint Genome Institute"/>
            <consortium name="Mycorrhizal Genomics Consortium"/>
            <person name="Kohler A."/>
            <person name="Kuo A."/>
            <person name="Nagy L.G."/>
            <person name="Floudas D."/>
            <person name="Copeland A."/>
            <person name="Barry K.W."/>
            <person name="Cichocki N."/>
            <person name="Veneault-Fourrey C."/>
            <person name="LaButti K."/>
            <person name="Lindquist E.A."/>
            <person name="Lipzen A."/>
            <person name="Lundell T."/>
            <person name="Morin E."/>
            <person name="Murat C."/>
            <person name="Riley R."/>
            <person name="Ohm R."/>
            <person name="Sun H."/>
            <person name="Tunlid A."/>
            <person name="Henrissat B."/>
            <person name="Grigoriev I.V."/>
            <person name="Hibbett D.S."/>
            <person name="Martin F."/>
        </authorList>
    </citation>
    <scope>NUCLEOTIDE SEQUENCE [LARGE SCALE GENOMIC DNA]</scope>
    <source>
        <strain evidence="3">Zn</strain>
    </source>
</reference>
<evidence type="ECO:0000313" key="3">
    <source>
        <dbReference type="Proteomes" id="UP000054321"/>
    </source>
</evidence>
<feature type="region of interest" description="Disordered" evidence="1">
    <location>
        <begin position="210"/>
        <end position="241"/>
    </location>
</feature>
<feature type="region of interest" description="Disordered" evidence="1">
    <location>
        <begin position="265"/>
        <end position="284"/>
    </location>
</feature>
<sequence>MATPAQLAEKAGNVRALSTSSPPLPPALPPRANVVPFPPPYSSDDYADSEMYTKEWDSRDPRSSSTESLHPLKTGSTHRRTLLLVYIHGFMGNETSFQSFPAHVHNLLSNALVETHLVHSKIYPRYRSRNTIESAREEFSSWLQPNTRYSTDVVLLGHSMGGILAAEVSLKPSNSPATGQPFHHRILGTVNFDTPFLGIHPGVISSGISSLFRSAPETPGTKERQSSIPGSVHGSEQTAASLKAQGPLTGEEELYSLTTLVPSVTSPLSSPSSHDPSFDPPFPNDIRLKERTAWSSLMHFLNKHSDNLPAATRQYFMSHLEFGSCLADYPGLKNRCERLHALEDVDELAGLDRPGYRRPVRRIRFANYYTASTGRPKAPKEPNISPLQISEKDDDDQIKEYEMINMGLDHPRSASLMSSPSVAPDEQIHVAVAIPDRLSSQIVRSPTQAQVKSPHEESLENEDKFDMRQIEPAPLDDSFHSLTLTDVTNGAEAVRADLSRELNLASHDPALPPIPDMPTEPEPIDLSLYTDKDARKIAEKEQKRLMKVYQQAVRDRDIAIKDRKKLADKREKKVRQELEKKLKEEEAKRLKEEKEHGKRKASLQPPSFPGEQAPVSPSHPKQDSKPKKERKFCMLPPKRGGLRDKCWVRVYMEGVDEVGAHCGLFSSGPHYETLVQGVAERIEGWVHEDALRRIAVEGEGGD</sequence>
<dbReference type="SUPFAM" id="SSF53474">
    <property type="entry name" value="alpha/beta-Hydrolases"/>
    <property type="match status" value="1"/>
</dbReference>
<dbReference type="AlphaFoldDB" id="A0A0C3DVY3"/>
<feature type="region of interest" description="Disordered" evidence="1">
    <location>
        <begin position="588"/>
        <end position="635"/>
    </location>
</feature>
<feature type="compositionally biased region" description="Low complexity" evidence="1">
    <location>
        <begin position="265"/>
        <end position="275"/>
    </location>
</feature>
<evidence type="ECO:0000256" key="1">
    <source>
        <dbReference type="SAM" id="MobiDB-lite"/>
    </source>
</evidence>
<feature type="compositionally biased region" description="Polar residues" evidence="1">
    <location>
        <begin position="226"/>
        <end position="240"/>
    </location>
</feature>
<feature type="region of interest" description="Disordered" evidence="1">
    <location>
        <begin position="1"/>
        <end position="74"/>
    </location>
</feature>
<feature type="compositionally biased region" description="Basic and acidic residues" evidence="1">
    <location>
        <begin position="453"/>
        <end position="462"/>
    </location>
</feature>
<dbReference type="InParanoid" id="A0A0C3DVY3"/>
<dbReference type="InterPro" id="IPR029058">
    <property type="entry name" value="AB_hydrolase_fold"/>
</dbReference>
<feature type="region of interest" description="Disordered" evidence="1">
    <location>
        <begin position="443"/>
        <end position="462"/>
    </location>
</feature>
<dbReference type="Proteomes" id="UP000054321">
    <property type="component" value="Unassembled WGS sequence"/>
</dbReference>
<keyword evidence="3" id="KW-1185">Reference proteome</keyword>